<dbReference type="EMBL" id="CAJPDT010000041">
    <property type="protein sequence ID" value="CAF9925979.1"/>
    <property type="molecule type" value="Genomic_DNA"/>
</dbReference>
<name>A0A8H3FMA5_9LECA</name>
<feature type="compositionally biased region" description="Basic and acidic residues" evidence="1">
    <location>
        <begin position="113"/>
        <end position="134"/>
    </location>
</feature>
<dbReference type="Proteomes" id="UP000664534">
    <property type="component" value="Unassembled WGS sequence"/>
</dbReference>
<feature type="compositionally biased region" description="Basic and acidic residues" evidence="1">
    <location>
        <begin position="72"/>
        <end position="94"/>
    </location>
</feature>
<feature type="region of interest" description="Disordered" evidence="1">
    <location>
        <begin position="1"/>
        <end position="140"/>
    </location>
</feature>
<protein>
    <submittedName>
        <fullName evidence="2">Uncharacterized protein</fullName>
    </submittedName>
</protein>
<dbReference type="AlphaFoldDB" id="A0A8H3FMA5"/>
<feature type="compositionally biased region" description="Polar residues" evidence="1">
    <location>
        <begin position="60"/>
        <end position="71"/>
    </location>
</feature>
<evidence type="ECO:0000313" key="3">
    <source>
        <dbReference type="Proteomes" id="UP000664534"/>
    </source>
</evidence>
<keyword evidence="3" id="KW-1185">Reference proteome</keyword>
<feature type="compositionally biased region" description="Basic residues" evidence="1">
    <location>
        <begin position="1"/>
        <end position="10"/>
    </location>
</feature>
<comment type="caution">
    <text evidence="2">The sequence shown here is derived from an EMBL/GenBank/DDBJ whole genome shotgun (WGS) entry which is preliminary data.</text>
</comment>
<gene>
    <name evidence="2" type="ORF">IMSHALPRED_006837</name>
</gene>
<sequence>MNRAGFHLRKIAGITGARMRSPNERERDAATTAGGSDGSKKSESSSSFMTAKKVGEHGEGSSQDICASKSVSDGRDETALKGRGNDAEGSETGKAETSMSKLEKEGGSGGKSGSKEKSSGWPEDVKTDWNHIEWHSGINR</sequence>
<accession>A0A8H3FMA5</accession>
<organism evidence="2 3">
    <name type="scientific">Imshaugia aleurites</name>
    <dbReference type="NCBI Taxonomy" id="172621"/>
    <lineage>
        <taxon>Eukaryota</taxon>
        <taxon>Fungi</taxon>
        <taxon>Dikarya</taxon>
        <taxon>Ascomycota</taxon>
        <taxon>Pezizomycotina</taxon>
        <taxon>Lecanoromycetes</taxon>
        <taxon>OSLEUM clade</taxon>
        <taxon>Lecanoromycetidae</taxon>
        <taxon>Lecanorales</taxon>
        <taxon>Lecanorineae</taxon>
        <taxon>Parmeliaceae</taxon>
        <taxon>Imshaugia</taxon>
    </lineage>
</organism>
<evidence type="ECO:0000313" key="2">
    <source>
        <dbReference type="EMBL" id="CAF9925979.1"/>
    </source>
</evidence>
<reference evidence="2" key="1">
    <citation type="submission" date="2021-03" db="EMBL/GenBank/DDBJ databases">
        <authorList>
            <person name="Tagirdzhanova G."/>
        </authorList>
    </citation>
    <scope>NUCLEOTIDE SEQUENCE</scope>
</reference>
<proteinExistence type="predicted"/>
<evidence type="ECO:0000256" key="1">
    <source>
        <dbReference type="SAM" id="MobiDB-lite"/>
    </source>
</evidence>